<sequence length="462" mass="50876">MYSRLLTSLLTIVIVATIGCASSDIPERWPEKRDLGSKIQSYKPPTEPDNGGDNTAPSPLLEPRGTINLRQALSIALMSNPTLRAYGWNVRAKEARALQAGLLPNPEIMVEVENFEGAGSFKKFNRAETTVSLGQLIELGGKRAKRKKTAILGRDVAGWDYEVVRIDILTEVTQAFVGLLLAQERVKLAKEIVGLARKAHDVVSIRVLSGKAPPVDETKSKVALSVSRIDLGKATRFLVVARSRLVALWGGKAATFDIAEGQFHVVRPAPAPGEIGRMLKNNPQLTRWSVEIEKYKAKMALEKSGAIPDVTISGGMRNLQETDENAYVMGVSLPIPVFNRNQGGYREARFNLARAREEFKAARLQIETEAVRITQTLSSAYAEIMSLKEDVLPGAQHSFNISQEGYRQGKFNFLEVLDAQRVLFETRGQYIDALAVYHKSAADWERIAGMSLDKFQNSGGGK</sequence>
<dbReference type="PANTHER" id="PTHR30203:SF24">
    <property type="entry name" value="BLR4935 PROTEIN"/>
    <property type="match status" value="1"/>
</dbReference>
<name>A0A3B1BEU8_9ZZZZ</name>
<dbReference type="PANTHER" id="PTHR30203">
    <property type="entry name" value="OUTER MEMBRANE CATION EFFLUX PROTEIN"/>
    <property type="match status" value="1"/>
</dbReference>
<reference evidence="2" key="1">
    <citation type="submission" date="2018-06" db="EMBL/GenBank/DDBJ databases">
        <authorList>
            <person name="Zhirakovskaya E."/>
        </authorList>
    </citation>
    <scope>NUCLEOTIDE SEQUENCE</scope>
</reference>
<dbReference type="PROSITE" id="PS51257">
    <property type="entry name" value="PROKAR_LIPOPROTEIN"/>
    <property type="match status" value="1"/>
</dbReference>
<dbReference type="GO" id="GO:0015562">
    <property type="term" value="F:efflux transmembrane transporter activity"/>
    <property type="evidence" value="ECO:0007669"/>
    <property type="project" value="InterPro"/>
</dbReference>
<accession>A0A3B1BEU8</accession>
<organism evidence="2">
    <name type="scientific">hydrothermal vent metagenome</name>
    <dbReference type="NCBI Taxonomy" id="652676"/>
    <lineage>
        <taxon>unclassified sequences</taxon>
        <taxon>metagenomes</taxon>
        <taxon>ecological metagenomes</taxon>
    </lineage>
</organism>
<proteinExistence type="predicted"/>
<feature type="region of interest" description="Disordered" evidence="1">
    <location>
        <begin position="33"/>
        <end position="62"/>
    </location>
</feature>
<dbReference type="Gene3D" id="1.20.1600.10">
    <property type="entry name" value="Outer membrane efflux proteins (OEP)"/>
    <property type="match status" value="1"/>
</dbReference>
<dbReference type="EMBL" id="UOGE01000015">
    <property type="protein sequence ID" value="VAX16776.1"/>
    <property type="molecule type" value="Genomic_DNA"/>
</dbReference>
<dbReference type="AlphaFoldDB" id="A0A3B1BEU8"/>
<gene>
    <name evidence="2" type="ORF">MNBD_NITROSPINAE02-1426</name>
</gene>
<protein>
    <submittedName>
        <fullName evidence="2">Heavy metal RND efflux outer membrane protein, CzcC family</fullName>
    </submittedName>
</protein>
<dbReference type="SUPFAM" id="SSF56954">
    <property type="entry name" value="Outer membrane efflux proteins (OEP)"/>
    <property type="match status" value="1"/>
</dbReference>
<dbReference type="InterPro" id="IPR010131">
    <property type="entry name" value="MdtP/NodT-like"/>
</dbReference>
<evidence type="ECO:0000256" key="1">
    <source>
        <dbReference type="SAM" id="MobiDB-lite"/>
    </source>
</evidence>
<dbReference type="InterPro" id="IPR003423">
    <property type="entry name" value="OMP_efflux"/>
</dbReference>
<dbReference type="Pfam" id="PF02321">
    <property type="entry name" value="OEP"/>
    <property type="match status" value="2"/>
</dbReference>
<evidence type="ECO:0000313" key="2">
    <source>
        <dbReference type="EMBL" id="VAX16776.1"/>
    </source>
</evidence>